<feature type="region of interest" description="Disordered" evidence="4">
    <location>
        <begin position="455"/>
        <end position="500"/>
    </location>
</feature>
<dbReference type="OMA" id="ASAWRIQ"/>
<comment type="subcellular location">
    <subcellularLocation>
        <location evidence="1">Nucleus</location>
    </subcellularLocation>
</comment>
<dbReference type="SUPFAM" id="SSF52540">
    <property type="entry name" value="P-loop containing nucleoside triphosphate hydrolases"/>
    <property type="match status" value="1"/>
</dbReference>
<evidence type="ECO:0000259" key="5">
    <source>
        <dbReference type="Pfam" id="PF02463"/>
    </source>
</evidence>
<dbReference type="PANTHER" id="PTHR18937">
    <property type="entry name" value="STRUCTURAL MAINTENANCE OF CHROMOSOMES SMC FAMILY MEMBER"/>
    <property type="match status" value="1"/>
</dbReference>
<feature type="compositionally biased region" description="Low complexity" evidence="4">
    <location>
        <begin position="471"/>
        <end position="486"/>
    </location>
</feature>
<dbReference type="eggNOG" id="KOG0996">
    <property type="taxonomic scope" value="Eukaryota"/>
</dbReference>
<dbReference type="InterPro" id="IPR036277">
    <property type="entry name" value="SMC_hinge_sf"/>
</dbReference>
<dbReference type="Proteomes" id="UP000002630">
    <property type="component" value="Linkage Group LG02"/>
</dbReference>
<feature type="region of interest" description="Disordered" evidence="4">
    <location>
        <begin position="942"/>
        <end position="1035"/>
    </location>
</feature>
<sequence>MESPRAKRARRIPPGCSKTPEATAVGSREQVLLKRLQIEGFKTFRDSEVIDVCPGWQPTPYNEEESLAPSPLTVVFGGNGAGKSALFDGVFFVLSGQSSKCIRSSRGSAQLVNDQSVLQKGPDAFASVTITFQKAGAWQGMDTDGEQGKACSRAAMMQALNAFVGADMGDVDRYLLKQGSTMVCHRDGKELLSFIERLAGTTQLKTQAEQVQTDLDDLREDTLSLEVDVQSSAHARKGLQPQVEAFVAHQNQAAELQKEKTALWHRKLALLRVRLEEMESILAKNNCEANQLREQMKSSKTKGKALTRARKQLEEGNVEIIALSAQSSELHLAVSGMQTRIDELERSPELNVPGGEGFDEREELVRELSSLEEDLLPELEKCIAERKRTLSQAGTLLDNLVSDASAARVEMEKRDGVAASSKNKLQDLRRRIAEMDTESAKLRAHCTSQQALIGHLEARRGSRDSADTDTRSPPAKSSSSSTKRQGGAVGRQSAPDAHGRVGALRSLVEKLRKGGVGAHGMLADLLLLRRSCDEAAVAAVLGSALRNTVVVQTRKDGARVVAAVRAAGINVQVRCDVLDEMRNGNASASAGRGRGGGQGLSPLSECVTTSDPRHFPAVEKHLRSWLLAETRQVAWGARRAPSKSSAANIVTSSGVGCHGPIQQQAGTEDSAHEVEVRLKRALESLSGAETRAAELARETAQARFDCEDAQARHASAQNSAKECLQKVLGAGQKVSAQRRLLVSGSNSCTAEDPEEIQLEKLRQRREIILGELAETKEGDSGSQRRVERINVDTRAAVTLELRNLRAKADTESGRREEVGVKLRVLTKRGKARRDRVETITEEKKSLEAQHQSSKAEKVLLNEKIANLISALEVTKSAYQGKREAAREAEGSARKAKRELSSFEATRMDLSMRQEALTEDRHKARVDASHLVRYLAEATRTAAYADGPSSRDGLDDEADEAEEDVHDSAMATAEGGTRLSRELETFIFFQNSNSPRPTDGEGDDDKGRGGAPPNRKGGRRERSKSPEMRITADREEDEASVAAFVDVLKEATGGSGGGKSRGRGYKDFVGDTDIAEASIRLKEADLQKHREAIDITAVTRAVSLDRESVILERKLEAAKESVVDLMDKKEGLEATRHSTLIKCLEEVNEALGGIYRRLTSAEDPGNMYNNSVVHSKRFGKFGVRGATGGDCFLRFSRERSLLASEGLSVQVKPEAMSPWRGPGSLSGGQVALVGLALNLATQAVRPAPLYLMDEIDSALDTHKVRRVASILADRAQSGSEQCIVISHRAEMQERGSHLVGVYHCDGTARTVGLELHPQMPQGHDENEYEQDQRP</sequence>
<dbReference type="GO" id="GO:0051276">
    <property type="term" value="P:chromosome organization"/>
    <property type="evidence" value="ECO:0007669"/>
    <property type="project" value="InterPro"/>
</dbReference>
<dbReference type="Pfam" id="PF02463">
    <property type="entry name" value="SMC_N"/>
    <property type="match status" value="1"/>
</dbReference>
<evidence type="ECO:0000259" key="6">
    <source>
        <dbReference type="Pfam" id="PF06470"/>
    </source>
</evidence>
<gene>
    <name evidence="7" type="ORF">Esi_0008_0141</name>
</gene>
<evidence type="ECO:0008006" key="9">
    <source>
        <dbReference type="Google" id="ProtNLM"/>
    </source>
</evidence>
<feature type="domain" description="RecF/RecN/SMC N-terminal" evidence="5">
    <location>
        <begin position="286"/>
        <end position="1304"/>
    </location>
</feature>
<reference evidence="7 8" key="1">
    <citation type="journal article" date="2010" name="Nature">
        <title>The Ectocarpus genome and the independent evolution of multicellularity in brown algae.</title>
        <authorList>
            <person name="Cock J.M."/>
            <person name="Sterck L."/>
            <person name="Rouze P."/>
            <person name="Scornet D."/>
            <person name="Allen A.E."/>
            <person name="Amoutzias G."/>
            <person name="Anthouard V."/>
            <person name="Artiguenave F."/>
            <person name="Aury J.M."/>
            <person name="Badger J.H."/>
            <person name="Beszteri B."/>
            <person name="Billiau K."/>
            <person name="Bonnet E."/>
            <person name="Bothwell J.H."/>
            <person name="Bowler C."/>
            <person name="Boyen C."/>
            <person name="Brownlee C."/>
            <person name="Carrano C.J."/>
            <person name="Charrier B."/>
            <person name="Cho G.Y."/>
            <person name="Coelho S.M."/>
            <person name="Collen J."/>
            <person name="Corre E."/>
            <person name="Da Silva C."/>
            <person name="Delage L."/>
            <person name="Delaroque N."/>
            <person name="Dittami S.M."/>
            <person name="Doulbeau S."/>
            <person name="Elias M."/>
            <person name="Farnham G."/>
            <person name="Gachon C.M."/>
            <person name="Gschloessl B."/>
            <person name="Heesch S."/>
            <person name="Jabbari K."/>
            <person name="Jubin C."/>
            <person name="Kawai H."/>
            <person name="Kimura K."/>
            <person name="Kloareg B."/>
            <person name="Kupper F.C."/>
            <person name="Lang D."/>
            <person name="Le Bail A."/>
            <person name="Leblanc C."/>
            <person name="Lerouge P."/>
            <person name="Lohr M."/>
            <person name="Lopez P.J."/>
            <person name="Martens C."/>
            <person name="Maumus F."/>
            <person name="Michel G."/>
            <person name="Miranda-Saavedra D."/>
            <person name="Morales J."/>
            <person name="Moreau H."/>
            <person name="Motomura T."/>
            <person name="Nagasato C."/>
            <person name="Napoli C.A."/>
            <person name="Nelson D.R."/>
            <person name="Nyvall-Collen P."/>
            <person name="Peters A.F."/>
            <person name="Pommier C."/>
            <person name="Potin P."/>
            <person name="Poulain J."/>
            <person name="Quesneville H."/>
            <person name="Read B."/>
            <person name="Rensing S.A."/>
            <person name="Ritter A."/>
            <person name="Rousvoal S."/>
            <person name="Samanta M."/>
            <person name="Samson G."/>
            <person name="Schroeder D.C."/>
            <person name="Segurens B."/>
            <person name="Strittmatter M."/>
            <person name="Tonon T."/>
            <person name="Tregear J.W."/>
            <person name="Valentin K."/>
            <person name="von Dassow P."/>
            <person name="Yamagishi T."/>
            <person name="Van de Peer Y."/>
            <person name="Wincker P."/>
        </authorList>
    </citation>
    <scope>NUCLEOTIDE SEQUENCE [LARGE SCALE GENOMIC DNA]</scope>
    <source>
        <strain evidence="8">Ec32 / CCAP1310/4</strain>
    </source>
</reference>
<dbReference type="InterPro" id="IPR010935">
    <property type="entry name" value="SMC_hinge"/>
</dbReference>
<feature type="coiled-coil region" evidence="3">
    <location>
        <begin position="275"/>
        <end position="302"/>
    </location>
</feature>
<dbReference type="InterPro" id="IPR003395">
    <property type="entry name" value="RecF/RecN/SMC_N"/>
</dbReference>
<feature type="compositionally biased region" description="Basic and acidic residues" evidence="4">
    <location>
        <begin position="456"/>
        <end position="470"/>
    </location>
</feature>
<dbReference type="InParanoid" id="D7G712"/>
<keyword evidence="8" id="KW-1185">Reference proteome</keyword>
<dbReference type="GO" id="GO:0005634">
    <property type="term" value="C:nucleus"/>
    <property type="evidence" value="ECO:0007669"/>
    <property type="project" value="UniProtKB-SubCell"/>
</dbReference>
<keyword evidence="2 3" id="KW-0175">Coiled coil</keyword>
<dbReference type="Pfam" id="PF06470">
    <property type="entry name" value="SMC_hinge"/>
    <property type="match status" value="1"/>
</dbReference>
<feature type="coiled-coil region" evidence="3">
    <location>
        <begin position="418"/>
        <end position="445"/>
    </location>
</feature>
<accession>D7G712</accession>
<dbReference type="STRING" id="2880.D7G712"/>
<dbReference type="EMBL" id="FN649727">
    <property type="protein sequence ID" value="CBJ25705.1"/>
    <property type="molecule type" value="Genomic_DNA"/>
</dbReference>
<dbReference type="EMBL" id="FN649035">
    <property type="protein sequence ID" value="CBJ25705.1"/>
    <property type="molecule type" value="Genomic_DNA"/>
</dbReference>
<dbReference type="GO" id="GO:0005694">
    <property type="term" value="C:chromosome"/>
    <property type="evidence" value="ECO:0007669"/>
    <property type="project" value="InterPro"/>
</dbReference>
<dbReference type="GO" id="GO:0005524">
    <property type="term" value="F:ATP binding"/>
    <property type="evidence" value="ECO:0007669"/>
    <property type="project" value="InterPro"/>
</dbReference>
<dbReference type="SUPFAM" id="SSF75553">
    <property type="entry name" value="Smc hinge domain"/>
    <property type="match status" value="1"/>
</dbReference>
<dbReference type="Gene3D" id="3.40.50.300">
    <property type="entry name" value="P-loop containing nucleotide triphosphate hydrolases"/>
    <property type="match status" value="2"/>
</dbReference>
<proteinExistence type="predicted"/>
<organism evidence="7 8">
    <name type="scientific">Ectocarpus siliculosus</name>
    <name type="common">Brown alga</name>
    <name type="synonym">Conferva siliculosa</name>
    <dbReference type="NCBI Taxonomy" id="2880"/>
    <lineage>
        <taxon>Eukaryota</taxon>
        <taxon>Sar</taxon>
        <taxon>Stramenopiles</taxon>
        <taxon>Ochrophyta</taxon>
        <taxon>PX clade</taxon>
        <taxon>Phaeophyceae</taxon>
        <taxon>Ectocarpales</taxon>
        <taxon>Ectocarpaceae</taxon>
        <taxon>Ectocarpus</taxon>
    </lineage>
</organism>
<protein>
    <recommendedName>
        <fullName evidence="9">RecF/RecN/SMC N-terminal domain-containing protein</fullName>
    </recommendedName>
</protein>
<feature type="coiled-coil region" evidence="3">
    <location>
        <begin position="1100"/>
        <end position="1134"/>
    </location>
</feature>
<feature type="domain" description="SMC hinge" evidence="6">
    <location>
        <begin position="517"/>
        <end position="634"/>
    </location>
</feature>
<feature type="compositionally biased region" description="Basic residues" evidence="4">
    <location>
        <begin position="1"/>
        <end position="11"/>
    </location>
</feature>
<feature type="coiled-coil region" evidence="3">
    <location>
        <begin position="678"/>
        <end position="726"/>
    </location>
</feature>
<evidence type="ECO:0000313" key="8">
    <source>
        <dbReference type="Proteomes" id="UP000002630"/>
    </source>
</evidence>
<evidence type="ECO:0000313" key="7">
    <source>
        <dbReference type="EMBL" id="CBJ25705.1"/>
    </source>
</evidence>
<evidence type="ECO:0000256" key="2">
    <source>
        <dbReference type="ARBA" id="ARBA00023054"/>
    </source>
</evidence>
<feature type="compositionally biased region" description="Acidic residues" evidence="4">
    <location>
        <begin position="953"/>
        <end position="964"/>
    </location>
</feature>
<name>D7G712_ECTSI</name>
<feature type="region of interest" description="Disordered" evidence="4">
    <location>
        <begin position="1"/>
        <end position="21"/>
    </location>
</feature>
<evidence type="ECO:0000256" key="1">
    <source>
        <dbReference type="ARBA" id="ARBA00004123"/>
    </source>
</evidence>
<feature type="coiled-coil region" evidence="3">
    <location>
        <begin position="836"/>
        <end position="905"/>
    </location>
</feature>
<dbReference type="InterPro" id="IPR027417">
    <property type="entry name" value="P-loop_NTPase"/>
</dbReference>
<dbReference type="OrthoDB" id="552327at2759"/>
<evidence type="ECO:0000256" key="4">
    <source>
        <dbReference type="SAM" id="MobiDB-lite"/>
    </source>
</evidence>
<evidence type="ECO:0000256" key="3">
    <source>
        <dbReference type="SAM" id="Coils"/>
    </source>
</evidence>
<feature type="compositionally biased region" description="Basic and acidic residues" evidence="4">
    <location>
        <begin position="1022"/>
        <end position="1032"/>
    </location>
</feature>